<dbReference type="AlphaFoldDB" id="A0A8B8ECY6"/>
<evidence type="ECO:0000256" key="1">
    <source>
        <dbReference type="SAM" id="Phobius"/>
    </source>
</evidence>
<name>A0A8B8ECY6_CRAVI</name>
<dbReference type="KEGG" id="cvn:111133416"/>
<dbReference type="GeneID" id="111133416"/>
<proteinExistence type="predicted"/>
<keyword evidence="1" id="KW-0812">Transmembrane</keyword>
<protein>
    <submittedName>
        <fullName evidence="3">Multiple epidermal growth factor-like domains protein 11</fullName>
    </submittedName>
</protein>
<reference evidence="3" key="1">
    <citation type="submission" date="2025-08" db="UniProtKB">
        <authorList>
            <consortium name="RefSeq"/>
        </authorList>
    </citation>
    <scope>IDENTIFICATION</scope>
    <source>
        <tissue evidence="3">Whole sample</tissue>
    </source>
</reference>
<dbReference type="Proteomes" id="UP000694844">
    <property type="component" value="Chromosome 5"/>
</dbReference>
<evidence type="ECO:0000313" key="3">
    <source>
        <dbReference type="RefSeq" id="XP_022337534.1"/>
    </source>
</evidence>
<feature type="transmembrane region" description="Helical" evidence="1">
    <location>
        <begin position="200"/>
        <end position="221"/>
    </location>
</feature>
<dbReference type="Gene3D" id="2.170.300.10">
    <property type="entry name" value="Tie2 ligand-binding domain superfamily"/>
    <property type="match status" value="1"/>
</dbReference>
<dbReference type="OrthoDB" id="6154121at2759"/>
<accession>A0A8B8ECY6</accession>
<sequence length="230" mass="25989">MAISDNTSRYDLVCFFFVLLYADLSDQVPFRSHRSTDAPNCQTWDTFPKKCGVCSDGYMGDLCELKCRYPNFGKRCQSECFCEEIHCNSTYGCEDGVPSFSSSTMPSTNKTISVLHLTSNKQVPSTAMVNAGSTPKTVCLKGYFGKTCDLPCRYPSFGDHCQSLCHCKVDNCNHIIGCNVSVNVTDCLTIQRYRKDINGMFYSILGLSIWTVIQFCVYLYLSFCYKSYNW</sequence>
<gene>
    <name evidence="3" type="primary">LOC111133416</name>
</gene>
<organism evidence="2 3">
    <name type="scientific">Crassostrea virginica</name>
    <name type="common">Eastern oyster</name>
    <dbReference type="NCBI Taxonomy" id="6565"/>
    <lineage>
        <taxon>Eukaryota</taxon>
        <taxon>Metazoa</taxon>
        <taxon>Spiralia</taxon>
        <taxon>Lophotrochozoa</taxon>
        <taxon>Mollusca</taxon>
        <taxon>Bivalvia</taxon>
        <taxon>Autobranchia</taxon>
        <taxon>Pteriomorphia</taxon>
        <taxon>Ostreida</taxon>
        <taxon>Ostreoidea</taxon>
        <taxon>Ostreidae</taxon>
        <taxon>Crassostrea</taxon>
    </lineage>
</organism>
<evidence type="ECO:0000313" key="2">
    <source>
        <dbReference type="Proteomes" id="UP000694844"/>
    </source>
</evidence>
<keyword evidence="1" id="KW-1133">Transmembrane helix</keyword>
<keyword evidence="2" id="KW-1185">Reference proteome</keyword>
<dbReference type="RefSeq" id="XP_022337534.1">
    <property type="nucleotide sequence ID" value="XM_022481826.1"/>
</dbReference>
<keyword evidence="1" id="KW-0472">Membrane</keyword>